<organism evidence="1">
    <name type="scientific">Anguilla anguilla</name>
    <name type="common">European freshwater eel</name>
    <name type="synonym">Muraena anguilla</name>
    <dbReference type="NCBI Taxonomy" id="7936"/>
    <lineage>
        <taxon>Eukaryota</taxon>
        <taxon>Metazoa</taxon>
        <taxon>Chordata</taxon>
        <taxon>Craniata</taxon>
        <taxon>Vertebrata</taxon>
        <taxon>Euteleostomi</taxon>
        <taxon>Actinopterygii</taxon>
        <taxon>Neopterygii</taxon>
        <taxon>Teleostei</taxon>
        <taxon>Anguilliformes</taxon>
        <taxon>Anguillidae</taxon>
        <taxon>Anguilla</taxon>
    </lineage>
</organism>
<proteinExistence type="predicted"/>
<dbReference type="AlphaFoldDB" id="A0A0E9VWF3"/>
<dbReference type="EMBL" id="GBXM01026191">
    <property type="protein sequence ID" value="JAH82386.1"/>
    <property type="molecule type" value="Transcribed_RNA"/>
</dbReference>
<reference evidence="1" key="2">
    <citation type="journal article" date="2015" name="Fish Shellfish Immunol.">
        <title>Early steps in the European eel (Anguilla anguilla)-Vibrio vulnificus interaction in the gills: Role of the RtxA13 toxin.</title>
        <authorList>
            <person name="Callol A."/>
            <person name="Pajuelo D."/>
            <person name="Ebbesson L."/>
            <person name="Teles M."/>
            <person name="MacKenzie S."/>
            <person name="Amaro C."/>
        </authorList>
    </citation>
    <scope>NUCLEOTIDE SEQUENCE</scope>
</reference>
<evidence type="ECO:0000313" key="1">
    <source>
        <dbReference type="EMBL" id="JAH82386.1"/>
    </source>
</evidence>
<protein>
    <submittedName>
        <fullName evidence="1">Uncharacterized protein</fullName>
    </submittedName>
</protein>
<reference evidence="1" key="1">
    <citation type="submission" date="2014-11" db="EMBL/GenBank/DDBJ databases">
        <authorList>
            <person name="Amaro Gonzalez C."/>
        </authorList>
    </citation>
    <scope>NUCLEOTIDE SEQUENCE</scope>
</reference>
<accession>A0A0E9VWF3</accession>
<name>A0A0E9VWF3_ANGAN</name>
<sequence>MTSHFSSGSSCLLCIQDQKRHVYSWYNMY</sequence>